<name>A0ABV8M1C8_9ACTN</name>
<dbReference type="EMBL" id="JBHSAY010000029">
    <property type="protein sequence ID" value="MFC4136401.1"/>
    <property type="molecule type" value="Genomic_DNA"/>
</dbReference>
<evidence type="ECO:0000313" key="2">
    <source>
        <dbReference type="EMBL" id="MFC4136401.1"/>
    </source>
</evidence>
<evidence type="ECO:0008006" key="4">
    <source>
        <dbReference type="Google" id="ProtNLM"/>
    </source>
</evidence>
<feature type="transmembrane region" description="Helical" evidence="1">
    <location>
        <begin position="6"/>
        <end position="25"/>
    </location>
</feature>
<comment type="caution">
    <text evidence="2">The sequence shown here is derived from an EMBL/GenBank/DDBJ whole genome shotgun (WGS) entry which is preliminary data.</text>
</comment>
<keyword evidence="1" id="KW-1133">Transmembrane helix</keyword>
<keyword evidence="1" id="KW-0472">Membrane</keyword>
<keyword evidence="3" id="KW-1185">Reference proteome</keyword>
<gene>
    <name evidence="2" type="ORF">ACFOZ4_37830</name>
</gene>
<dbReference type="Proteomes" id="UP001595816">
    <property type="component" value="Unassembled WGS sequence"/>
</dbReference>
<keyword evidence="1" id="KW-0812">Transmembrane</keyword>
<evidence type="ECO:0000256" key="1">
    <source>
        <dbReference type="SAM" id="Phobius"/>
    </source>
</evidence>
<organism evidence="2 3">
    <name type="scientific">Hamadaea flava</name>
    <dbReference type="NCBI Taxonomy" id="1742688"/>
    <lineage>
        <taxon>Bacteria</taxon>
        <taxon>Bacillati</taxon>
        <taxon>Actinomycetota</taxon>
        <taxon>Actinomycetes</taxon>
        <taxon>Micromonosporales</taxon>
        <taxon>Micromonosporaceae</taxon>
        <taxon>Hamadaea</taxon>
    </lineage>
</organism>
<sequence length="252" mass="28145">MVPNVAALWFLLVLFAVYATGWLIVPGVRRWTRDAARLRTATVLRRERLSTLAVESTRYAGEVTVAADRAGARETRLRELWHTAQAELEQAGQAYDAADERWRRLTLAAAVETETEQDEDLSGRVRHLRRIVTEAALRGQVSPLALGDAVAGRDGWDPRRPLADQERQLSRVVRQASESAYRSVTLRERNAWEAYVAAADQARSLRREANAAGERAQHALTLLAPARVQPQPLTTAAWNSPTQVLTVARRQP</sequence>
<proteinExistence type="predicted"/>
<dbReference type="RefSeq" id="WP_253750833.1">
    <property type="nucleotide sequence ID" value="NZ_JAMZDZ010000001.1"/>
</dbReference>
<evidence type="ECO:0000313" key="3">
    <source>
        <dbReference type="Proteomes" id="UP001595816"/>
    </source>
</evidence>
<accession>A0ABV8M1C8</accession>
<reference evidence="3" key="1">
    <citation type="journal article" date="2019" name="Int. J. Syst. Evol. Microbiol.">
        <title>The Global Catalogue of Microorganisms (GCM) 10K type strain sequencing project: providing services to taxonomists for standard genome sequencing and annotation.</title>
        <authorList>
            <consortium name="The Broad Institute Genomics Platform"/>
            <consortium name="The Broad Institute Genome Sequencing Center for Infectious Disease"/>
            <person name="Wu L."/>
            <person name="Ma J."/>
        </authorList>
    </citation>
    <scope>NUCLEOTIDE SEQUENCE [LARGE SCALE GENOMIC DNA]</scope>
    <source>
        <strain evidence="3">CGMCC 4.7289</strain>
    </source>
</reference>
<protein>
    <recommendedName>
        <fullName evidence="4">Secreted protein</fullName>
    </recommendedName>
</protein>